<feature type="transmembrane region" description="Helical" evidence="6">
    <location>
        <begin position="101"/>
        <end position="118"/>
    </location>
</feature>
<evidence type="ECO:0000256" key="4">
    <source>
        <dbReference type="ARBA" id="ARBA00022989"/>
    </source>
</evidence>
<feature type="transmembrane region" description="Helical" evidence="6">
    <location>
        <begin position="150"/>
        <end position="167"/>
    </location>
</feature>
<evidence type="ECO:0000313" key="9">
    <source>
        <dbReference type="Proteomes" id="UP000531231"/>
    </source>
</evidence>
<dbReference type="InterPro" id="IPR000620">
    <property type="entry name" value="EamA_dom"/>
</dbReference>
<feature type="transmembrane region" description="Helical" evidence="6">
    <location>
        <begin position="214"/>
        <end position="234"/>
    </location>
</feature>
<dbReference type="Pfam" id="PF00892">
    <property type="entry name" value="EamA"/>
    <property type="match status" value="2"/>
</dbReference>
<feature type="transmembrane region" description="Helical" evidence="6">
    <location>
        <begin position="36"/>
        <end position="56"/>
    </location>
</feature>
<gene>
    <name evidence="8" type="ORF">HNQ68_001320</name>
</gene>
<evidence type="ECO:0000256" key="2">
    <source>
        <dbReference type="ARBA" id="ARBA00009853"/>
    </source>
</evidence>
<sequence>MALSANIRSSLYMMLGMGVFAIGDALTKYSTQTLNLGQFMFMRGLLCILLLAFIAARQGVLSRWRDALDKVTILRGFGEVGATTFYLVGLTHLSLAFVSSVYQAVPLAVTLGAVLFLGEKVGWRRWLSIGIGFIGVLIIIRPGGDGDGTGMNAYALLLLVGVCFTAMRDLSTRRINMQIPTILISAMTSIMITITGFIIMQTDTGWVQPTTTDIIHVSIAAVLLIIGYHCIILATRAGDMSFASPFRYTSLLWAIALSYIVFNQIPDQNTLIGSAIVVASGCYMLYREAITGYRMRRQLRRQNAGSSISP</sequence>
<dbReference type="EMBL" id="JACHIL010000002">
    <property type="protein sequence ID" value="MBB5090796.1"/>
    <property type="molecule type" value="Genomic_DNA"/>
</dbReference>
<feature type="transmembrane region" description="Helical" evidence="6">
    <location>
        <begin position="77"/>
        <end position="95"/>
    </location>
</feature>
<comment type="subcellular location">
    <subcellularLocation>
        <location evidence="1">Membrane</location>
        <topology evidence="1">Multi-pass membrane protein</topology>
    </subcellularLocation>
</comment>
<organism evidence="8 9">
    <name type="scientific">Pseudochrobactrum saccharolyticum</name>
    <dbReference type="NCBI Taxonomy" id="354352"/>
    <lineage>
        <taxon>Bacteria</taxon>
        <taxon>Pseudomonadati</taxon>
        <taxon>Pseudomonadota</taxon>
        <taxon>Alphaproteobacteria</taxon>
        <taxon>Hyphomicrobiales</taxon>
        <taxon>Brucellaceae</taxon>
        <taxon>Pseudochrobactrum</taxon>
    </lineage>
</organism>
<evidence type="ECO:0000256" key="6">
    <source>
        <dbReference type="SAM" id="Phobius"/>
    </source>
</evidence>
<feature type="transmembrane region" description="Helical" evidence="6">
    <location>
        <begin position="246"/>
        <end position="265"/>
    </location>
</feature>
<reference evidence="8 9" key="1">
    <citation type="submission" date="2020-08" db="EMBL/GenBank/DDBJ databases">
        <title>Genomic Encyclopedia of Type Strains, Phase IV (KMG-IV): sequencing the most valuable type-strain genomes for metagenomic binning, comparative biology and taxonomic classification.</title>
        <authorList>
            <person name="Goeker M."/>
        </authorList>
    </citation>
    <scope>NUCLEOTIDE SEQUENCE [LARGE SCALE GENOMIC DNA]</scope>
    <source>
        <strain evidence="8 9">DSM 25620</strain>
    </source>
</reference>
<name>A0A7W8EPG8_9HYPH</name>
<dbReference type="RefSeq" id="WP_151159252.1">
    <property type="nucleotide sequence ID" value="NZ_JACHIL010000002.1"/>
</dbReference>
<feature type="domain" description="EamA" evidence="7">
    <location>
        <begin position="154"/>
        <end position="280"/>
    </location>
</feature>
<feature type="transmembrane region" description="Helical" evidence="6">
    <location>
        <begin position="179"/>
        <end position="202"/>
    </location>
</feature>
<evidence type="ECO:0000259" key="7">
    <source>
        <dbReference type="Pfam" id="PF00892"/>
    </source>
</evidence>
<feature type="transmembrane region" description="Helical" evidence="6">
    <location>
        <begin position="125"/>
        <end position="144"/>
    </location>
</feature>
<feature type="domain" description="EamA" evidence="7">
    <location>
        <begin position="11"/>
        <end position="140"/>
    </location>
</feature>
<proteinExistence type="inferred from homology"/>
<feature type="transmembrane region" description="Helical" evidence="6">
    <location>
        <begin position="271"/>
        <end position="290"/>
    </location>
</feature>
<evidence type="ECO:0000256" key="3">
    <source>
        <dbReference type="ARBA" id="ARBA00022692"/>
    </source>
</evidence>
<dbReference type="GO" id="GO:0016020">
    <property type="term" value="C:membrane"/>
    <property type="evidence" value="ECO:0007669"/>
    <property type="project" value="UniProtKB-SubCell"/>
</dbReference>
<evidence type="ECO:0000313" key="8">
    <source>
        <dbReference type="EMBL" id="MBB5090796.1"/>
    </source>
</evidence>
<evidence type="ECO:0000256" key="1">
    <source>
        <dbReference type="ARBA" id="ARBA00004141"/>
    </source>
</evidence>
<protein>
    <submittedName>
        <fullName evidence="8">Drug/metabolite transporter (DMT)-like permease</fullName>
    </submittedName>
</protein>
<dbReference type="SUPFAM" id="SSF103481">
    <property type="entry name" value="Multidrug resistance efflux transporter EmrE"/>
    <property type="match status" value="2"/>
</dbReference>
<keyword evidence="5 6" id="KW-0472">Membrane</keyword>
<dbReference type="PANTHER" id="PTHR22911">
    <property type="entry name" value="ACYL-MALONYL CONDENSING ENZYME-RELATED"/>
    <property type="match status" value="1"/>
</dbReference>
<dbReference type="AlphaFoldDB" id="A0A7W8EPG8"/>
<comment type="similarity">
    <text evidence="2">Belongs to the drug/metabolite transporter (DMT) superfamily. 10 TMS drug/metabolite exporter (DME) (TC 2.A.7.3) family.</text>
</comment>
<dbReference type="Proteomes" id="UP000531231">
    <property type="component" value="Unassembled WGS sequence"/>
</dbReference>
<accession>A0A7W8EPG8</accession>
<comment type="caution">
    <text evidence="8">The sequence shown here is derived from an EMBL/GenBank/DDBJ whole genome shotgun (WGS) entry which is preliminary data.</text>
</comment>
<keyword evidence="3 6" id="KW-0812">Transmembrane</keyword>
<evidence type="ECO:0000256" key="5">
    <source>
        <dbReference type="ARBA" id="ARBA00023136"/>
    </source>
</evidence>
<feature type="transmembrane region" description="Helical" evidence="6">
    <location>
        <begin position="12"/>
        <end position="30"/>
    </location>
</feature>
<dbReference type="InterPro" id="IPR037185">
    <property type="entry name" value="EmrE-like"/>
</dbReference>
<dbReference type="PANTHER" id="PTHR22911:SF6">
    <property type="entry name" value="SOLUTE CARRIER FAMILY 35 MEMBER G1"/>
    <property type="match status" value="1"/>
</dbReference>
<keyword evidence="9" id="KW-1185">Reference proteome</keyword>
<keyword evidence="4 6" id="KW-1133">Transmembrane helix</keyword>